<dbReference type="PANTHER" id="PTHR47718:SF18">
    <property type="entry name" value="PROTEIN FAR1-RELATED SEQUENCE 5-LIKE"/>
    <property type="match status" value="1"/>
</dbReference>
<name>A0AAD8IQ59_9APIA</name>
<reference evidence="2" key="1">
    <citation type="submission" date="2023-02" db="EMBL/GenBank/DDBJ databases">
        <title>Genome of toxic invasive species Heracleum sosnowskyi carries increased number of genes despite the absence of recent whole-genome duplications.</title>
        <authorList>
            <person name="Schelkunov M."/>
            <person name="Shtratnikova V."/>
            <person name="Makarenko M."/>
            <person name="Klepikova A."/>
            <person name="Omelchenko D."/>
            <person name="Novikova G."/>
            <person name="Obukhova E."/>
            <person name="Bogdanov V."/>
            <person name="Penin A."/>
            <person name="Logacheva M."/>
        </authorList>
    </citation>
    <scope>NUCLEOTIDE SEQUENCE</scope>
    <source>
        <strain evidence="2">Hsosn_3</strain>
        <tissue evidence="2">Leaf</tissue>
    </source>
</reference>
<dbReference type="Pfam" id="PF03101">
    <property type="entry name" value="FAR1"/>
    <property type="match status" value="1"/>
</dbReference>
<dbReference type="AlphaFoldDB" id="A0AAD8IQ59"/>
<dbReference type="InterPro" id="IPR004330">
    <property type="entry name" value="FAR1_DNA_bnd_dom"/>
</dbReference>
<evidence type="ECO:0000259" key="1">
    <source>
        <dbReference type="Pfam" id="PF03101"/>
    </source>
</evidence>
<gene>
    <name evidence="2" type="ORF">POM88_017361</name>
</gene>
<organism evidence="2 3">
    <name type="scientific">Heracleum sosnowskyi</name>
    <dbReference type="NCBI Taxonomy" id="360622"/>
    <lineage>
        <taxon>Eukaryota</taxon>
        <taxon>Viridiplantae</taxon>
        <taxon>Streptophyta</taxon>
        <taxon>Embryophyta</taxon>
        <taxon>Tracheophyta</taxon>
        <taxon>Spermatophyta</taxon>
        <taxon>Magnoliopsida</taxon>
        <taxon>eudicotyledons</taxon>
        <taxon>Gunneridae</taxon>
        <taxon>Pentapetalae</taxon>
        <taxon>asterids</taxon>
        <taxon>campanulids</taxon>
        <taxon>Apiales</taxon>
        <taxon>Apiaceae</taxon>
        <taxon>Apioideae</taxon>
        <taxon>apioid superclade</taxon>
        <taxon>Tordylieae</taxon>
        <taxon>Tordyliinae</taxon>
        <taxon>Heracleum</taxon>
    </lineage>
</organism>
<keyword evidence="3" id="KW-1185">Reference proteome</keyword>
<protein>
    <recommendedName>
        <fullName evidence="1">FAR1 domain-containing protein</fullName>
    </recommendedName>
</protein>
<accession>A0AAD8IQ59</accession>
<dbReference type="EMBL" id="JAUIZM010000004">
    <property type="protein sequence ID" value="KAK1389183.1"/>
    <property type="molecule type" value="Genomic_DNA"/>
</dbReference>
<dbReference type="Proteomes" id="UP001237642">
    <property type="component" value="Unassembled WGS sequence"/>
</dbReference>
<sequence>MITQDLFKISCNQGVTSDDSSCVSRLINDDTSGNGSTSLETDDAISNYTFSPGGSRYRLPVCDDANYKPSVNQLFDSLEAGIKFYSEYGRICGFTTRRSAEKTRDDTIISKYVVCSRAGFNKKKELISDRNRKKGVRRRTVSGRCGCNAKIILKFVSNESYRVSVFVEGHNHNLVSKAGQHFFRANREMSYSSQNFMFDSIKVNIGASQSFSFMKELVGGFANVVSTVRDFRNLVET</sequence>
<comment type="caution">
    <text evidence="2">The sequence shown here is derived from an EMBL/GenBank/DDBJ whole genome shotgun (WGS) entry which is preliminary data.</text>
</comment>
<dbReference type="PANTHER" id="PTHR47718">
    <property type="entry name" value="OS01G0519700 PROTEIN"/>
    <property type="match status" value="1"/>
</dbReference>
<evidence type="ECO:0000313" key="3">
    <source>
        <dbReference type="Proteomes" id="UP001237642"/>
    </source>
</evidence>
<evidence type="ECO:0000313" key="2">
    <source>
        <dbReference type="EMBL" id="KAK1389183.1"/>
    </source>
</evidence>
<proteinExistence type="predicted"/>
<reference evidence="2" key="2">
    <citation type="submission" date="2023-05" db="EMBL/GenBank/DDBJ databases">
        <authorList>
            <person name="Schelkunov M.I."/>
        </authorList>
    </citation>
    <scope>NUCLEOTIDE SEQUENCE</scope>
    <source>
        <strain evidence="2">Hsosn_3</strain>
        <tissue evidence="2">Leaf</tissue>
    </source>
</reference>
<feature type="domain" description="FAR1" evidence="1">
    <location>
        <begin position="83"/>
        <end position="175"/>
    </location>
</feature>